<protein>
    <submittedName>
        <fullName evidence="1">Uncharacterized protein</fullName>
    </submittedName>
</protein>
<gene>
    <name evidence="1" type="ORF">GLW08_16400</name>
</gene>
<proteinExistence type="predicted"/>
<sequence>MHDKNHRDILLYVALRAAAKTKHFKKAEKTLKKLLTKHLKKWYIGKCRANDGGKKNSNREKMNNKKLLT</sequence>
<evidence type="ECO:0000313" key="2">
    <source>
        <dbReference type="Proteomes" id="UP000466692"/>
    </source>
</evidence>
<comment type="caution">
    <text evidence="1">The sequence shown here is derived from an EMBL/GenBank/DDBJ whole genome shotgun (WGS) entry which is preliminary data.</text>
</comment>
<dbReference type="EMBL" id="WMEU01000005">
    <property type="protein sequence ID" value="MYL54917.1"/>
    <property type="molecule type" value="Genomic_DNA"/>
</dbReference>
<dbReference type="Proteomes" id="UP000466692">
    <property type="component" value="Unassembled WGS sequence"/>
</dbReference>
<evidence type="ECO:0000313" key="1">
    <source>
        <dbReference type="EMBL" id="MYL54917.1"/>
    </source>
</evidence>
<organism evidence="1 2">
    <name type="scientific">Pontibacillus yanchengensis</name>
    <dbReference type="NCBI Taxonomy" id="462910"/>
    <lineage>
        <taxon>Bacteria</taxon>
        <taxon>Bacillati</taxon>
        <taxon>Bacillota</taxon>
        <taxon>Bacilli</taxon>
        <taxon>Bacillales</taxon>
        <taxon>Bacillaceae</taxon>
        <taxon>Pontibacillus</taxon>
    </lineage>
</organism>
<accession>A0ACC7VJH1</accession>
<keyword evidence="2" id="KW-1185">Reference proteome</keyword>
<reference evidence="1" key="1">
    <citation type="submission" date="2019-11" db="EMBL/GenBank/DDBJ databases">
        <title>Genome sequences of 17 halophilic strains isolated from different environments.</title>
        <authorList>
            <person name="Furrow R.E."/>
        </authorList>
    </citation>
    <scope>NUCLEOTIDE SEQUENCE</scope>
    <source>
        <strain evidence="1">22510_22_Filter</strain>
    </source>
</reference>
<name>A0ACC7VJH1_9BACI</name>